<dbReference type="Proteomes" id="UP000663193">
    <property type="component" value="Chromosome 8"/>
</dbReference>
<accession>A0A7U2F4E7</accession>
<dbReference type="AlphaFoldDB" id="A0A7U2F4E7"/>
<reference evidence="2" key="1">
    <citation type="journal article" date="2021" name="BMC Genomics">
        <title>Chromosome-level genome assembly and manually-curated proteome of model necrotroph Parastagonospora nodorum Sn15 reveals a genome-wide trove of candidate effector homologs, and redundancy of virulence-related functions within an accessory chromosome.</title>
        <authorList>
            <person name="Bertazzoni S."/>
            <person name="Jones D.A.B."/>
            <person name="Phan H.T."/>
            <person name="Tan K.-C."/>
            <person name="Hane J.K."/>
        </authorList>
    </citation>
    <scope>NUCLEOTIDE SEQUENCE [LARGE SCALE GENOMIC DNA]</scope>
    <source>
        <strain evidence="2">SN15 / ATCC MYA-4574 / FGSC 10173)</strain>
    </source>
</reference>
<name>A0A7U2F4E7_PHANO</name>
<dbReference type="EMBL" id="CP069030">
    <property type="protein sequence ID" value="QRC98513.1"/>
    <property type="molecule type" value="Genomic_DNA"/>
</dbReference>
<dbReference type="VEuPathDB" id="FungiDB:JI435_412190"/>
<keyword evidence="2" id="KW-1185">Reference proteome</keyword>
<gene>
    <name evidence="1" type="ORF">JI435_412190</name>
</gene>
<protein>
    <submittedName>
        <fullName evidence="1">Uncharacterized protein</fullName>
    </submittedName>
</protein>
<evidence type="ECO:0000313" key="2">
    <source>
        <dbReference type="Proteomes" id="UP000663193"/>
    </source>
</evidence>
<sequence>MALPHRLGYISSAMRAWGEDQIVRYRWKKIRLVPCRTARCSHRSERSIALQKARAHTHMH</sequence>
<evidence type="ECO:0000313" key="1">
    <source>
        <dbReference type="EMBL" id="QRC98513.1"/>
    </source>
</evidence>
<proteinExistence type="predicted"/>
<organism evidence="1 2">
    <name type="scientific">Phaeosphaeria nodorum (strain SN15 / ATCC MYA-4574 / FGSC 10173)</name>
    <name type="common">Glume blotch fungus</name>
    <name type="synonym">Parastagonospora nodorum</name>
    <dbReference type="NCBI Taxonomy" id="321614"/>
    <lineage>
        <taxon>Eukaryota</taxon>
        <taxon>Fungi</taxon>
        <taxon>Dikarya</taxon>
        <taxon>Ascomycota</taxon>
        <taxon>Pezizomycotina</taxon>
        <taxon>Dothideomycetes</taxon>
        <taxon>Pleosporomycetidae</taxon>
        <taxon>Pleosporales</taxon>
        <taxon>Pleosporineae</taxon>
        <taxon>Phaeosphaeriaceae</taxon>
        <taxon>Parastagonospora</taxon>
    </lineage>
</organism>